<evidence type="ECO:0000313" key="7">
    <source>
        <dbReference type="EMBL" id="MEQ2209126.1"/>
    </source>
</evidence>
<dbReference type="Pfam" id="PF00569">
    <property type="entry name" value="ZZ"/>
    <property type="match status" value="1"/>
</dbReference>
<dbReference type="Gene3D" id="3.30.60.90">
    <property type="match status" value="1"/>
</dbReference>
<organism evidence="7 8">
    <name type="scientific">Xenoophorus captivus</name>
    <dbReference type="NCBI Taxonomy" id="1517983"/>
    <lineage>
        <taxon>Eukaryota</taxon>
        <taxon>Metazoa</taxon>
        <taxon>Chordata</taxon>
        <taxon>Craniata</taxon>
        <taxon>Vertebrata</taxon>
        <taxon>Euteleostomi</taxon>
        <taxon>Actinopterygii</taxon>
        <taxon>Neopterygii</taxon>
        <taxon>Teleostei</taxon>
        <taxon>Neoteleostei</taxon>
        <taxon>Acanthomorphata</taxon>
        <taxon>Ovalentaria</taxon>
        <taxon>Atherinomorphae</taxon>
        <taxon>Cyprinodontiformes</taxon>
        <taxon>Goodeidae</taxon>
        <taxon>Xenoophorus</taxon>
    </lineage>
</organism>
<comment type="caution">
    <text evidence="7">The sequence shown here is derived from an EMBL/GenBank/DDBJ whole genome shotgun (WGS) entry which is preliminary data.</text>
</comment>
<keyword evidence="8" id="KW-1185">Reference proteome</keyword>
<evidence type="ECO:0000256" key="3">
    <source>
        <dbReference type="ARBA" id="ARBA00022833"/>
    </source>
</evidence>
<name>A0ABV0RMF0_9TELE</name>
<dbReference type="InterPro" id="IPR043145">
    <property type="entry name" value="Znf_ZZ_sf"/>
</dbReference>
<dbReference type="EMBL" id="JAHRIN010050996">
    <property type="protein sequence ID" value="MEQ2209126.1"/>
    <property type="molecule type" value="Genomic_DNA"/>
</dbReference>
<feature type="non-terminal residue" evidence="7">
    <location>
        <position position="1"/>
    </location>
</feature>
<feature type="region of interest" description="Disordered" evidence="5">
    <location>
        <begin position="269"/>
        <end position="290"/>
    </location>
</feature>
<dbReference type="PROSITE" id="PS01357">
    <property type="entry name" value="ZF_ZZ_1"/>
    <property type="match status" value="1"/>
</dbReference>
<evidence type="ECO:0000256" key="4">
    <source>
        <dbReference type="PROSITE-ProRule" id="PRU00228"/>
    </source>
</evidence>
<keyword evidence="1" id="KW-0479">Metal-binding</keyword>
<accession>A0ABV0RMF0</accession>
<proteinExistence type="predicted"/>
<gene>
    <name evidence="7" type="ORF">XENOCAPTIV_024723</name>
</gene>
<dbReference type="InterPro" id="IPR000433">
    <property type="entry name" value="Znf_ZZ"/>
</dbReference>
<protein>
    <recommendedName>
        <fullName evidence="6">ZZ-type domain-containing protein</fullName>
    </recommendedName>
</protein>
<sequence>DENLQGLLAQPAQTGMSVQLLVFTYNSKASRQTLLANCFPQVPGVAFSVQNLPVNEPMLAVWAQLVSLAGSKLEKQRMKKSLSRADQVDIHLLRCQQLRLYILKAGRALLSHQDKLRQILSQPAVVDMGPSPSGVEALVSWLLDHPDIQFTELSDADTVSDEYSDEEVLEELEEAEPTSSVVHFFFLLAQCFPPQSSPSHIKIGDKVRVKPTVTTPKCDGCQMFPINGPRFKCKNCDDFDFCIDCKIHGLRMVGRVRAEDEDLATVPFLASDNEEEDDEKTTAGSLARKKSPGLESAATIRTKVFVWGLNDKDQLGGLKGSKVSFIIKTINLNE</sequence>
<dbReference type="SMART" id="SM00291">
    <property type="entry name" value="ZnF_ZZ"/>
    <property type="match status" value="1"/>
</dbReference>
<evidence type="ECO:0000256" key="1">
    <source>
        <dbReference type="ARBA" id="ARBA00022723"/>
    </source>
</evidence>
<evidence type="ECO:0000259" key="6">
    <source>
        <dbReference type="PROSITE" id="PS50135"/>
    </source>
</evidence>
<evidence type="ECO:0000256" key="2">
    <source>
        <dbReference type="ARBA" id="ARBA00022771"/>
    </source>
</evidence>
<evidence type="ECO:0000313" key="8">
    <source>
        <dbReference type="Proteomes" id="UP001434883"/>
    </source>
</evidence>
<keyword evidence="2 4" id="KW-0863">Zinc-finger</keyword>
<dbReference type="SUPFAM" id="SSF57850">
    <property type="entry name" value="RING/U-box"/>
    <property type="match status" value="1"/>
</dbReference>
<reference evidence="7 8" key="1">
    <citation type="submission" date="2021-06" db="EMBL/GenBank/DDBJ databases">
        <authorList>
            <person name="Palmer J.M."/>
        </authorList>
    </citation>
    <scope>NUCLEOTIDE SEQUENCE [LARGE SCALE GENOMIC DNA]</scope>
    <source>
        <strain evidence="7 8">XC_2019</strain>
        <tissue evidence="7">Muscle</tissue>
    </source>
</reference>
<keyword evidence="3" id="KW-0862">Zinc</keyword>
<evidence type="ECO:0000256" key="5">
    <source>
        <dbReference type="SAM" id="MobiDB-lite"/>
    </source>
</evidence>
<dbReference type="PROSITE" id="PS50135">
    <property type="entry name" value="ZF_ZZ_2"/>
    <property type="match status" value="1"/>
</dbReference>
<dbReference type="Proteomes" id="UP001434883">
    <property type="component" value="Unassembled WGS sequence"/>
</dbReference>
<feature type="domain" description="ZZ-type" evidence="6">
    <location>
        <begin position="213"/>
        <end position="271"/>
    </location>
</feature>